<evidence type="ECO:0000256" key="9">
    <source>
        <dbReference type="ARBA" id="ARBA00023136"/>
    </source>
</evidence>
<dbReference type="PIRSF" id="PIRSF001265">
    <property type="entry name" value="H+-PPase"/>
    <property type="match status" value="1"/>
</dbReference>
<feature type="transmembrane region" description="Helical" evidence="10">
    <location>
        <begin position="203"/>
        <end position="225"/>
    </location>
</feature>
<keyword evidence="4 10" id="KW-0812">Transmembrane</keyword>
<dbReference type="GO" id="GO:0016020">
    <property type="term" value="C:membrane"/>
    <property type="evidence" value="ECO:0007669"/>
    <property type="project" value="InterPro"/>
</dbReference>
<evidence type="ECO:0000256" key="10">
    <source>
        <dbReference type="SAM" id="Phobius"/>
    </source>
</evidence>
<dbReference type="EMBL" id="GG662514">
    <property type="protein sequence ID" value="EWS72428.1"/>
    <property type="molecule type" value="Genomic_DNA"/>
</dbReference>
<dbReference type="GO" id="GO:0012505">
    <property type="term" value="C:endomembrane system"/>
    <property type="evidence" value="ECO:0007669"/>
    <property type="project" value="UniProtKB-SubCell"/>
</dbReference>
<protein>
    <recommendedName>
        <fullName evidence="2">H(+)-exporting diphosphatase</fullName>
        <ecNumber evidence="2">7.1.3.1</ecNumber>
    </recommendedName>
</protein>
<dbReference type="GO" id="GO:0009678">
    <property type="term" value="F:diphosphate hydrolysis-driven proton transmembrane transporter activity"/>
    <property type="evidence" value="ECO:0007669"/>
    <property type="project" value="UniProtKB-EC"/>
</dbReference>
<keyword evidence="3" id="KW-0813">Transport</keyword>
<comment type="subcellular location">
    <subcellularLocation>
        <location evidence="1">Endomembrane system</location>
        <topology evidence="1">Multi-pass membrane protein</topology>
    </subcellularLocation>
</comment>
<sequence>MRQASKEFIDSLTVFHQKLEASGLMLGIKIGFLATPFVMWFILNLFGLNSALKFAIMSITIAILALIYATHILVEIMKSKPGSDEMQRMALYIQEGSEGFFLAQYGTIFKLSFFFCVIIMLIYYFREPPQLQSSNKSGDSSKLVITSTATSIFSGISFILGAVCSAFSGYSGMWVSVRANVRTTSAASRCYDEAINIAFKGGYFAAAINIALAIMGISTIFLMQYFYYRAVLPKPEMVIEIIDQIPLLIIGFGFGASFVAMFAQLGGGIYTKAADVGADLIGKVESNIPEDDHRNPAVIADLVGDNVGDCAGQAADLFESISAEIISAMILGATLAHEAKFSLSVKVSFMFFPLAVHCLDLFASTVGMHFVRTKKGLPEYDASYGKLEDPLDVMKKGYRVSMLVGIIGFMGLCYMFLNPEKYPNAWLNFAFCGMIGVVVSYLFIEVTQYYTDYNYSPVKNIVYASKTGHATNVIAGLSTGLESTGIPILIITVGLLTSHYFGEQTGILNSEGKKIGGLFGTAIATMGMFCTGVFVLSMSGFGPIADNAGGIAELSEQPAEIRKITDVLDAVGNVTKANTKGYSVGSAKFSLLFIIQCLHR</sequence>
<proteinExistence type="predicted"/>
<dbReference type="Pfam" id="PF03030">
    <property type="entry name" value="H_PPase"/>
    <property type="match status" value="1"/>
</dbReference>
<dbReference type="AlphaFoldDB" id="W7X7N8"/>
<evidence type="ECO:0000256" key="6">
    <source>
        <dbReference type="ARBA" id="ARBA00022967"/>
    </source>
</evidence>
<feature type="transmembrane region" description="Helical" evidence="10">
    <location>
        <begin position="397"/>
        <end position="417"/>
    </location>
</feature>
<evidence type="ECO:0000256" key="2">
    <source>
        <dbReference type="ARBA" id="ARBA00013242"/>
    </source>
</evidence>
<organism evidence="11 12">
    <name type="scientific">Tetrahymena thermophila (strain SB210)</name>
    <dbReference type="NCBI Taxonomy" id="312017"/>
    <lineage>
        <taxon>Eukaryota</taxon>
        <taxon>Sar</taxon>
        <taxon>Alveolata</taxon>
        <taxon>Ciliophora</taxon>
        <taxon>Intramacronucleata</taxon>
        <taxon>Oligohymenophorea</taxon>
        <taxon>Hymenostomatida</taxon>
        <taxon>Tetrahymenina</taxon>
        <taxon>Tetrahymenidae</taxon>
        <taxon>Tetrahymena</taxon>
    </lineage>
</organism>
<evidence type="ECO:0000256" key="8">
    <source>
        <dbReference type="ARBA" id="ARBA00023065"/>
    </source>
</evidence>
<feature type="transmembrane region" description="Helical" evidence="10">
    <location>
        <begin position="99"/>
        <end position="125"/>
    </location>
</feature>
<keyword evidence="12" id="KW-1185">Reference proteome</keyword>
<keyword evidence="7 10" id="KW-1133">Transmembrane helix</keyword>
<dbReference type="InterPro" id="IPR004131">
    <property type="entry name" value="PPase-energised_H-pump"/>
</dbReference>
<evidence type="ECO:0000313" key="11">
    <source>
        <dbReference type="EMBL" id="EWS72428.1"/>
    </source>
</evidence>
<evidence type="ECO:0000256" key="5">
    <source>
        <dbReference type="ARBA" id="ARBA00022842"/>
    </source>
</evidence>
<feature type="transmembrane region" description="Helical" evidence="10">
    <location>
        <begin position="245"/>
        <end position="263"/>
    </location>
</feature>
<evidence type="ECO:0000256" key="1">
    <source>
        <dbReference type="ARBA" id="ARBA00004127"/>
    </source>
</evidence>
<reference evidence="12" key="1">
    <citation type="journal article" date="2006" name="PLoS Biol.">
        <title>Macronuclear genome sequence of the ciliate Tetrahymena thermophila, a model eukaryote.</title>
        <authorList>
            <person name="Eisen J.A."/>
            <person name="Coyne R.S."/>
            <person name="Wu M."/>
            <person name="Wu D."/>
            <person name="Thiagarajan M."/>
            <person name="Wortman J.R."/>
            <person name="Badger J.H."/>
            <person name="Ren Q."/>
            <person name="Amedeo P."/>
            <person name="Jones K.M."/>
            <person name="Tallon L.J."/>
            <person name="Delcher A.L."/>
            <person name="Salzberg S.L."/>
            <person name="Silva J.C."/>
            <person name="Haas B.J."/>
            <person name="Majoros W.H."/>
            <person name="Farzad M."/>
            <person name="Carlton J.M."/>
            <person name="Smith R.K. Jr."/>
            <person name="Garg J."/>
            <person name="Pearlman R.E."/>
            <person name="Karrer K.M."/>
            <person name="Sun L."/>
            <person name="Manning G."/>
            <person name="Elde N.C."/>
            <person name="Turkewitz A.P."/>
            <person name="Asai D.J."/>
            <person name="Wilkes D.E."/>
            <person name="Wang Y."/>
            <person name="Cai H."/>
            <person name="Collins K."/>
            <person name="Stewart B.A."/>
            <person name="Lee S.R."/>
            <person name="Wilamowska K."/>
            <person name="Weinberg Z."/>
            <person name="Ruzzo W.L."/>
            <person name="Wloga D."/>
            <person name="Gaertig J."/>
            <person name="Frankel J."/>
            <person name="Tsao C.-C."/>
            <person name="Gorovsky M.A."/>
            <person name="Keeling P.J."/>
            <person name="Waller R.F."/>
            <person name="Patron N.J."/>
            <person name="Cherry J.M."/>
            <person name="Stover N.A."/>
            <person name="Krieger C.J."/>
            <person name="del Toro C."/>
            <person name="Ryder H.F."/>
            <person name="Williamson S.C."/>
            <person name="Barbeau R.A."/>
            <person name="Hamilton E.P."/>
            <person name="Orias E."/>
        </authorList>
    </citation>
    <scope>NUCLEOTIDE SEQUENCE [LARGE SCALE GENOMIC DNA]</scope>
    <source>
        <strain evidence="12">SB210</strain>
    </source>
</reference>
<evidence type="ECO:0000313" key="12">
    <source>
        <dbReference type="Proteomes" id="UP000009168"/>
    </source>
</evidence>
<keyword evidence="5" id="KW-0460">Magnesium</keyword>
<evidence type="ECO:0000256" key="4">
    <source>
        <dbReference type="ARBA" id="ARBA00022692"/>
    </source>
</evidence>
<dbReference type="GeneID" id="24440618"/>
<dbReference type="Proteomes" id="UP000009168">
    <property type="component" value="Unassembled WGS sequence"/>
</dbReference>
<accession>W7X7N8</accession>
<dbReference type="STRING" id="312017.W7X7N8"/>
<feature type="transmembrane region" description="Helical" evidence="10">
    <location>
        <begin position="145"/>
        <end position="170"/>
    </location>
</feature>
<dbReference type="RefSeq" id="XP_012655055.1">
    <property type="nucleotide sequence ID" value="XM_012799601.1"/>
</dbReference>
<dbReference type="FunCoup" id="W7X7N8">
    <property type="interactions" value="3"/>
</dbReference>
<feature type="transmembrane region" description="Helical" evidence="10">
    <location>
        <begin position="485"/>
        <end position="503"/>
    </location>
</feature>
<dbReference type="OrthoDB" id="5210at2759"/>
<dbReference type="KEGG" id="tet:TTHERM_000773801"/>
<gene>
    <name evidence="11" type="ORF">TTHERM_000773801</name>
</gene>
<evidence type="ECO:0000256" key="3">
    <source>
        <dbReference type="ARBA" id="ARBA00022448"/>
    </source>
</evidence>
<feature type="transmembrane region" description="Helical" evidence="10">
    <location>
        <begin position="21"/>
        <end position="42"/>
    </location>
</feature>
<dbReference type="GO" id="GO:0004427">
    <property type="term" value="F:inorganic diphosphate phosphatase activity"/>
    <property type="evidence" value="ECO:0007669"/>
    <property type="project" value="InterPro"/>
</dbReference>
<dbReference type="EC" id="7.1.3.1" evidence="2"/>
<keyword evidence="9 10" id="KW-0472">Membrane</keyword>
<evidence type="ECO:0000256" key="7">
    <source>
        <dbReference type="ARBA" id="ARBA00022989"/>
    </source>
</evidence>
<dbReference type="InParanoid" id="W7X7N8"/>
<name>W7X7N8_TETTS</name>
<feature type="transmembrane region" description="Helical" evidence="10">
    <location>
        <begin position="424"/>
        <end position="444"/>
    </location>
</feature>
<keyword evidence="6" id="KW-1278">Translocase</keyword>
<feature type="transmembrane region" description="Helical" evidence="10">
    <location>
        <begin position="54"/>
        <end position="78"/>
    </location>
</feature>
<dbReference type="PANTHER" id="PTHR31998">
    <property type="entry name" value="K(+)-INSENSITIVE PYROPHOSPHATE-ENERGIZED PROTON PUMP"/>
    <property type="match status" value="1"/>
</dbReference>
<feature type="transmembrane region" description="Helical" evidence="10">
    <location>
        <begin position="349"/>
        <end position="371"/>
    </location>
</feature>
<feature type="transmembrane region" description="Helical" evidence="10">
    <location>
        <begin position="515"/>
        <end position="536"/>
    </location>
</feature>
<keyword evidence="8" id="KW-0406">Ion transport</keyword>